<proteinExistence type="predicted"/>
<dbReference type="EMBL" id="JABSTQ010009754">
    <property type="protein sequence ID" value="KAG0426163.1"/>
    <property type="molecule type" value="Genomic_DNA"/>
</dbReference>
<dbReference type="Proteomes" id="UP000805193">
    <property type="component" value="Unassembled WGS sequence"/>
</dbReference>
<evidence type="ECO:0000313" key="2">
    <source>
        <dbReference type="Proteomes" id="UP000805193"/>
    </source>
</evidence>
<evidence type="ECO:0000313" key="1">
    <source>
        <dbReference type="EMBL" id="KAG0426163.1"/>
    </source>
</evidence>
<reference evidence="1 2" key="1">
    <citation type="journal article" date="2020" name="Cell">
        <title>Large-Scale Comparative Analyses of Tick Genomes Elucidate Their Genetic Diversity and Vector Capacities.</title>
        <authorList>
            <consortium name="Tick Genome and Microbiome Consortium (TIGMIC)"/>
            <person name="Jia N."/>
            <person name="Wang J."/>
            <person name="Shi W."/>
            <person name="Du L."/>
            <person name="Sun Y."/>
            <person name="Zhan W."/>
            <person name="Jiang J.F."/>
            <person name="Wang Q."/>
            <person name="Zhang B."/>
            <person name="Ji P."/>
            <person name="Bell-Sakyi L."/>
            <person name="Cui X.M."/>
            <person name="Yuan T.T."/>
            <person name="Jiang B.G."/>
            <person name="Yang W.F."/>
            <person name="Lam T.T."/>
            <person name="Chang Q.C."/>
            <person name="Ding S.J."/>
            <person name="Wang X.J."/>
            <person name="Zhu J.G."/>
            <person name="Ruan X.D."/>
            <person name="Zhao L."/>
            <person name="Wei J.T."/>
            <person name="Ye R.Z."/>
            <person name="Que T.C."/>
            <person name="Du C.H."/>
            <person name="Zhou Y.H."/>
            <person name="Cheng J.X."/>
            <person name="Dai P.F."/>
            <person name="Guo W.B."/>
            <person name="Han X.H."/>
            <person name="Huang E.J."/>
            <person name="Li L.F."/>
            <person name="Wei W."/>
            <person name="Gao Y.C."/>
            <person name="Liu J.Z."/>
            <person name="Shao H.Z."/>
            <person name="Wang X."/>
            <person name="Wang C.C."/>
            <person name="Yang T.C."/>
            <person name="Huo Q.B."/>
            <person name="Li W."/>
            <person name="Chen H.Y."/>
            <person name="Chen S.E."/>
            <person name="Zhou L.G."/>
            <person name="Ni X.B."/>
            <person name="Tian J.H."/>
            <person name="Sheng Y."/>
            <person name="Liu T."/>
            <person name="Pan Y.S."/>
            <person name="Xia L.Y."/>
            <person name="Li J."/>
            <person name="Zhao F."/>
            <person name="Cao W.C."/>
        </authorList>
    </citation>
    <scope>NUCLEOTIDE SEQUENCE [LARGE SCALE GENOMIC DNA]</scope>
    <source>
        <strain evidence="1">Iper-2018</strain>
    </source>
</reference>
<sequence length="166" mass="18721">MLRGPQDAPHLPAPGPPRKQLYDKKHWETYAGIYKFDGVFRDKLPHLFTLVLTPDNHFEVLVNRRSEVKGGVNPRPKAALGNFEPAVNPPAEKYVPHCTILHRCGPDTGCCSTEEEHCQAKTLQAVPLQFLLVQLNADGQSRYEPATLAFDNHTECECRLKNEPIR</sequence>
<protein>
    <submittedName>
        <fullName evidence="1">Uncharacterized protein</fullName>
    </submittedName>
</protein>
<gene>
    <name evidence="1" type="ORF">HPB47_026716</name>
</gene>
<accession>A0AC60PXW9</accession>
<comment type="caution">
    <text evidence="1">The sequence shown here is derived from an EMBL/GenBank/DDBJ whole genome shotgun (WGS) entry which is preliminary data.</text>
</comment>
<organism evidence="1 2">
    <name type="scientific">Ixodes persulcatus</name>
    <name type="common">Taiga tick</name>
    <dbReference type="NCBI Taxonomy" id="34615"/>
    <lineage>
        <taxon>Eukaryota</taxon>
        <taxon>Metazoa</taxon>
        <taxon>Ecdysozoa</taxon>
        <taxon>Arthropoda</taxon>
        <taxon>Chelicerata</taxon>
        <taxon>Arachnida</taxon>
        <taxon>Acari</taxon>
        <taxon>Parasitiformes</taxon>
        <taxon>Ixodida</taxon>
        <taxon>Ixodoidea</taxon>
        <taxon>Ixodidae</taxon>
        <taxon>Ixodinae</taxon>
        <taxon>Ixodes</taxon>
    </lineage>
</organism>
<keyword evidence="2" id="KW-1185">Reference proteome</keyword>
<name>A0AC60PXW9_IXOPE</name>